<proteinExistence type="predicted"/>
<protein>
    <submittedName>
        <fullName evidence="1">Uncharacterized protein</fullName>
    </submittedName>
</protein>
<accession>A0A1L9WR00</accession>
<dbReference type="GeneID" id="30970218"/>
<sequence length="87" mass="9731">MSAWRQRRSTTAAILPIMYAGAECSSRVGASKQMMSKMIAHDQRPPNARPLKPKPPDQLKCGCVYFHLHGDQTEAENSPRCCLSVRM</sequence>
<dbReference type="VEuPathDB" id="FungiDB:ASPACDRAFT_121151"/>
<gene>
    <name evidence="1" type="ORF">ASPACDRAFT_121151</name>
</gene>
<name>A0A1L9WR00_ASPA1</name>
<dbReference type="EMBL" id="KV878979">
    <property type="protein sequence ID" value="OJJ98604.1"/>
    <property type="molecule type" value="Genomic_DNA"/>
</dbReference>
<dbReference type="AlphaFoldDB" id="A0A1L9WR00"/>
<reference evidence="2" key="1">
    <citation type="journal article" date="2017" name="Genome Biol.">
        <title>Comparative genomics reveals high biological diversity and specific adaptations in the industrially and medically important fungal genus Aspergillus.</title>
        <authorList>
            <person name="de Vries R.P."/>
            <person name="Riley R."/>
            <person name="Wiebenga A."/>
            <person name="Aguilar-Osorio G."/>
            <person name="Amillis S."/>
            <person name="Uchima C.A."/>
            <person name="Anderluh G."/>
            <person name="Asadollahi M."/>
            <person name="Askin M."/>
            <person name="Barry K."/>
            <person name="Battaglia E."/>
            <person name="Bayram O."/>
            <person name="Benocci T."/>
            <person name="Braus-Stromeyer S.A."/>
            <person name="Caldana C."/>
            <person name="Canovas D."/>
            <person name="Cerqueira G.C."/>
            <person name="Chen F."/>
            <person name="Chen W."/>
            <person name="Choi C."/>
            <person name="Clum A."/>
            <person name="Dos Santos R.A."/>
            <person name="Damasio A.R."/>
            <person name="Diallinas G."/>
            <person name="Emri T."/>
            <person name="Fekete E."/>
            <person name="Flipphi M."/>
            <person name="Freyberg S."/>
            <person name="Gallo A."/>
            <person name="Gournas C."/>
            <person name="Habgood R."/>
            <person name="Hainaut M."/>
            <person name="Harispe M.L."/>
            <person name="Henrissat B."/>
            <person name="Hilden K.S."/>
            <person name="Hope R."/>
            <person name="Hossain A."/>
            <person name="Karabika E."/>
            <person name="Karaffa L."/>
            <person name="Karanyi Z."/>
            <person name="Krasevec N."/>
            <person name="Kuo A."/>
            <person name="Kusch H."/>
            <person name="LaButti K."/>
            <person name="Lagendijk E.L."/>
            <person name="Lapidus A."/>
            <person name="Levasseur A."/>
            <person name="Lindquist E."/>
            <person name="Lipzen A."/>
            <person name="Logrieco A.F."/>
            <person name="MacCabe A."/>
            <person name="Maekelae M.R."/>
            <person name="Malavazi I."/>
            <person name="Melin P."/>
            <person name="Meyer V."/>
            <person name="Mielnichuk N."/>
            <person name="Miskei M."/>
            <person name="Molnar A.P."/>
            <person name="Mule G."/>
            <person name="Ngan C.Y."/>
            <person name="Orejas M."/>
            <person name="Orosz E."/>
            <person name="Ouedraogo J.P."/>
            <person name="Overkamp K.M."/>
            <person name="Park H.-S."/>
            <person name="Perrone G."/>
            <person name="Piumi F."/>
            <person name="Punt P.J."/>
            <person name="Ram A.F."/>
            <person name="Ramon A."/>
            <person name="Rauscher S."/>
            <person name="Record E."/>
            <person name="Riano-Pachon D.M."/>
            <person name="Robert V."/>
            <person name="Roehrig J."/>
            <person name="Ruller R."/>
            <person name="Salamov A."/>
            <person name="Salih N.S."/>
            <person name="Samson R.A."/>
            <person name="Sandor E."/>
            <person name="Sanguinetti M."/>
            <person name="Schuetze T."/>
            <person name="Sepcic K."/>
            <person name="Shelest E."/>
            <person name="Sherlock G."/>
            <person name="Sophianopoulou V."/>
            <person name="Squina F.M."/>
            <person name="Sun H."/>
            <person name="Susca A."/>
            <person name="Todd R.B."/>
            <person name="Tsang A."/>
            <person name="Unkles S.E."/>
            <person name="van de Wiele N."/>
            <person name="van Rossen-Uffink D."/>
            <person name="Oliveira J.V."/>
            <person name="Vesth T.C."/>
            <person name="Visser J."/>
            <person name="Yu J.-H."/>
            <person name="Zhou M."/>
            <person name="Andersen M.R."/>
            <person name="Archer D.B."/>
            <person name="Baker S.E."/>
            <person name="Benoit I."/>
            <person name="Brakhage A.A."/>
            <person name="Braus G.H."/>
            <person name="Fischer R."/>
            <person name="Frisvad J.C."/>
            <person name="Goldman G.H."/>
            <person name="Houbraken J."/>
            <person name="Oakley B."/>
            <person name="Pocsi I."/>
            <person name="Scazzocchio C."/>
            <person name="Seiboth B."/>
            <person name="vanKuyk P.A."/>
            <person name="Wortman J."/>
            <person name="Dyer P.S."/>
            <person name="Grigoriev I.V."/>
        </authorList>
    </citation>
    <scope>NUCLEOTIDE SEQUENCE [LARGE SCALE GENOMIC DNA]</scope>
    <source>
        <strain evidence="2">ATCC 16872 / CBS 172.66 / WB 5094</strain>
    </source>
</reference>
<keyword evidence="2" id="KW-1185">Reference proteome</keyword>
<dbReference type="RefSeq" id="XP_020054944.1">
    <property type="nucleotide sequence ID" value="XM_020196404.1"/>
</dbReference>
<organism evidence="1 2">
    <name type="scientific">Aspergillus aculeatus (strain ATCC 16872 / CBS 172.66 / WB 5094)</name>
    <dbReference type="NCBI Taxonomy" id="690307"/>
    <lineage>
        <taxon>Eukaryota</taxon>
        <taxon>Fungi</taxon>
        <taxon>Dikarya</taxon>
        <taxon>Ascomycota</taxon>
        <taxon>Pezizomycotina</taxon>
        <taxon>Eurotiomycetes</taxon>
        <taxon>Eurotiomycetidae</taxon>
        <taxon>Eurotiales</taxon>
        <taxon>Aspergillaceae</taxon>
        <taxon>Aspergillus</taxon>
        <taxon>Aspergillus subgen. Circumdati</taxon>
    </lineage>
</organism>
<evidence type="ECO:0000313" key="1">
    <source>
        <dbReference type="EMBL" id="OJJ98604.1"/>
    </source>
</evidence>
<dbReference type="Proteomes" id="UP000184546">
    <property type="component" value="Unassembled WGS sequence"/>
</dbReference>
<evidence type="ECO:0000313" key="2">
    <source>
        <dbReference type="Proteomes" id="UP000184546"/>
    </source>
</evidence>